<evidence type="ECO:0000313" key="3">
    <source>
        <dbReference type="Proteomes" id="UP001224674"/>
    </source>
</evidence>
<dbReference type="Gene3D" id="3.40.50.720">
    <property type="entry name" value="NAD(P)-binding Rossmann-like Domain"/>
    <property type="match status" value="1"/>
</dbReference>
<dbReference type="InterPro" id="IPR016040">
    <property type="entry name" value="NAD(P)-bd_dom"/>
</dbReference>
<dbReference type="RefSeq" id="WP_122548981.1">
    <property type="nucleotide sequence ID" value="NZ_CP122561.1"/>
</dbReference>
<dbReference type="PANTHER" id="PTHR15020:SF50">
    <property type="entry name" value="UPF0659 PROTEIN YMR090W"/>
    <property type="match status" value="1"/>
</dbReference>
<evidence type="ECO:0000259" key="1">
    <source>
        <dbReference type="Pfam" id="PF13460"/>
    </source>
</evidence>
<dbReference type="Pfam" id="PF13460">
    <property type="entry name" value="NAD_binding_10"/>
    <property type="match status" value="1"/>
</dbReference>
<name>A0AAJ6DBY5_9MICC</name>
<sequence>MAHYIILGGHGKVALRAAQLLTEKTNTVTSVIRQEEQIPDVQATGATAQVLDLEQASQDDLAEAFSDQDAVIFAAGAGGGNPDRTYAVDLQAAKRSIDAAKQARVSRFILISYAGCRRDHGVAETDSFYPYAEAKSQADEYLRNSGLDYTILGPGLLTLEEPTGKIMEVPEDHPRDENERRETSRAHVASAIVAALNHPESIGHKIDFFDGDTPIDEVFSTQRD</sequence>
<feature type="domain" description="NAD(P)-binding" evidence="1">
    <location>
        <begin position="8"/>
        <end position="199"/>
    </location>
</feature>
<protein>
    <submittedName>
        <fullName evidence="2">SDR family oxidoreductase</fullName>
    </submittedName>
</protein>
<gene>
    <name evidence="2" type="ORF">QDX21_09775</name>
</gene>
<keyword evidence="3" id="KW-1185">Reference proteome</keyword>
<dbReference type="InterPro" id="IPR036291">
    <property type="entry name" value="NAD(P)-bd_dom_sf"/>
</dbReference>
<dbReference type="CDD" id="cd05243">
    <property type="entry name" value="SDR_a5"/>
    <property type="match status" value="1"/>
</dbReference>
<reference evidence="2 3" key="1">
    <citation type="submission" date="2023-03" db="EMBL/GenBank/DDBJ databases">
        <title>Complete genome sequences of several Auritidibacter ignavus strains isolated from ear infections.</title>
        <authorList>
            <person name="Baehr T."/>
            <person name="Baumhoegger A.M."/>
        </authorList>
    </citation>
    <scope>NUCLEOTIDE SEQUENCE [LARGE SCALE GENOMIC DNA]</scope>
    <source>
        <strain evidence="2 3">BABAE-6</strain>
    </source>
</reference>
<evidence type="ECO:0000313" key="2">
    <source>
        <dbReference type="EMBL" id="WGH92581.1"/>
    </source>
</evidence>
<dbReference type="EMBL" id="CP122566">
    <property type="protein sequence ID" value="WGH92581.1"/>
    <property type="molecule type" value="Genomic_DNA"/>
</dbReference>
<proteinExistence type="predicted"/>
<dbReference type="PANTHER" id="PTHR15020">
    <property type="entry name" value="FLAVIN REDUCTASE-RELATED"/>
    <property type="match status" value="1"/>
</dbReference>
<dbReference type="Proteomes" id="UP001224674">
    <property type="component" value="Chromosome"/>
</dbReference>
<dbReference type="AlphaFoldDB" id="A0AAJ6DBY5"/>
<organism evidence="2 3">
    <name type="scientific">Auritidibacter ignavus</name>
    <dbReference type="NCBI Taxonomy" id="678932"/>
    <lineage>
        <taxon>Bacteria</taxon>
        <taxon>Bacillati</taxon>
        <taxon>Actinomycetota</taxon>
        <taxon>Actinomycetes</taxon>
        <taxon>Micrococcales</taxon>
        <taxon>Micrococcaceae</taxon>
        <taxon>Auritidibacter</taxon>
    </lineage>
</organism>
<dbReference type="SUPFAM" id="SSF51735">
    <property type="entry name" value="NAD(P)-binding Rossmann-fold domains"/>
    <property type="match status" value="1"/>
</dbReference>
<accession>A0AAJ6DBY5</accession>